<organism evidence="2 3">
    <name type="scientific">Polaribacter marinus</name>
    <dbReference type="NCBI Taxonomy" id="2916838"/>
    <lineage>
        <taxon>Bacteria</taxon>
        <taxon>Pseudomonadati</taxon>
        <taxon>Bacteroidota</taxon>
        <taxon>Flavobacteriia</taxon>
        <taxon>Flavobacteriales</taxon>
        <taxon>Flavobacteriaceae</taxon>
    </lineage>
</organism>
<dbReference type="Proteomes" id="UP001139369">
    <property type="component" value="Unassembled WGS sequence"/>
</dbReference>
<evidence type="ECO:0000256" key="1">
    <source>
        <dbReference type="SAM" id="SignalP"/>
    </source>
</evidence>
<feature type="signal peptide" evidence="1">
    <location>
        <begin position="1"/>
        <end position="19"/>
    </location>
</feature>
<dbReference type="EMBL" id="JAKQYM010000007">
    <property type="protein sequence ID" value="MCI2229665.1"/>
    <property type="molecule type" value="Genomic_DNA"/>
</dbReference>
<name>A0A9X2ALV2_9FLAO</name>
<keyword evidence="3" id="KW-1185">Reference proteome</keyword>
<evidence type="ECO:0000313" key="3">
    <source>
        <dbReference type="Proteomes" id="UP001139369"/>
    </source>
</evidence>
<reference evidence="2" key="1">
    <citation type="submission" date="2022-02" db="EMBL/GenBank/DDBJ databases">
        <title>Polaribacter sp. MSW13, isolated from seawater.</title>
        <authorList>
            <person name="Kristyanto S."/>
            <person name="Jung J."/>
            <person name="Jeon C.O."/>
        </authorList>
    </citation>
    <scope>NUCLEOTIDE SEQUENCE</scope>
    <source>
        <strain evidence="2">MSW13</strain>
    </source>
</reference>
<proteinExistence type="predicted"/>
<evidence type="ECO:0000313" key="2">
    <source>
        <dbReference type="EMBL" id="MCI2229665.1"/>
    </source>
</evidence>
<dbReference type="AlphaFoldDB" id="A0A9X2ALV2"/>
<protein>
    <submittedName>
        <fullName evidence="2">DUF4835 family protein</fullName>
    </submittedName>
</protein>
<keyword evidence="1" id="KW-0732">Signal</keyword>
<dbReference type="InterPro" id="IPR032274">
    <property type="entry name" value="DUF4835"/>
</dbReference>
<accession>A0A9X2ALV2</accession>
<comment type="caution">
    <text evidence="2">The sequence shown here is derived from an EMBL/GenBank/DDBJ whole genome shotgun (WGS) entry which is preliminary data.</text>
</comment>
<dbReference type="RefSeq" id="WP_242178790.1">
    <property type="nucleotide sequence ID" value="NZ_JAKQYM010000007.1"/>
</dbReference>
<gene>
    <name evidence="2" type="ORF">MC378_10855</name>
</gene>
<sequence>MRKLIFLFVFLFSVSIVSSQELNCLVTVNYNQISGSNTQVFKTLEKSLTEYINQTKWTNRTVKTEERINCAMTIIVSAKEDNTFTASLQVQSTRPVFGSSYASPVLNIKDNEFSFKYNEFDPLIYNKNSFDSNLISTIVFYVNVILGVDADTFKKYGGEPYLKEAQNVMLQAQQSGLSSWQNVVGKQNRYLLIDNLLSPKLKNYRNVMYNYHRKGLDTFVSNKNAAKQSIEDSVISLENIYNKTIGNYLIRTFFDAKADEIVNVYSEGGKTRNKNKLVQTLRKISPNNNSKWRNIKE</sequence>
<feature type="chain" id="PRO_5040858420" evidence="1">
    <location>
        <begin position="20"/>
        <end position="297"/>
    </location>
</feature>
<dbReference type="Pfam" id="PF16119">
    <property type="entry name" value="DUF4835"/>
    <property type="match status" value="1"/>
</dbReference>